<gene>
    <name evidence="2" type="ORF">SYNPS1DRAFT_31957</name>
</gene>
<sequence length="202" mass="22716">MRLTLKLIIAAAAVLVSSAVQPSNSARGFMGLFGRTSAPPSVLEQEIREWRPVTKQRGFDNKVFTIERSMSLSEDSPFRYYKGTLGEDNVVVACLARNDPSINRFKAVYNSLGMDASRALPGAESVAHTIAEYESFYCKCFVTKANCVMNFSQLLMRYAKAYNTEKWSAYKRISKRLASANGYMEAVGVYYRYGLDRKHHST</sequence>
<accession>A0A4P9YRJ6</accession>
<keyword evidence="1" id="KW-0732">Signal</keyword>
<reference evidence="3" key="1">
    <citation type="journal article" date="2018" name="Nat. Microbiol.">
        <title>Leveraging single-cell genomics to expand the fungal tree of life.</title>
        <authorList>
            <person name="Ahrendt S.R."/>
            <person name="Quandt C.A."/>
            <person name="Ciobanu D."/>
            <person name="Clum A."/>
            <person name="Salamov A."/>
            <person name="Andreopoulos B."/>
            <person name="Cheng J.F."/>
            <person name="Woyke T."/>
            <person name="Pelin A."/>
            <person name="Henrissat B."/>
            <person name="Reynolds N.K."/>
            <person name="Benny G.L."/>
            <person name="Smith M.E."/>
            <person name="James T.Y."/>
            <person name="Grigoriev I.V."/>
        </authorList>
    </citation>
    <scope>NUCLEOTIDE SEQUENCE [LARGE SCALE GENOMIC DNA]</scope>
    <source>
        <strain evidence="3">Benny S71-1</strain>
    </source>
</reference>
<keyword evidence="3" id="KW-1185">Reference proteome</keyword>
<name>A0A4P9YRJ6_9FUNG</name>
<evidence type="ECO:0000313" key="3">
    <source>
        <dbReference type="Proteomes" id="UP000278143"/>
    </source>
</evidence>
<feature type="signal peptide" evidence="1">
    <location>
        <begin position="1"/>
        <end position="19"/>
    </location>
</feature>
<dbReference type="AlphaFoldDB" id="A0A4P9YRJ6"/>
<evidence type="ECO:0000256" key="1">
    <source>
        <dbReference type="SAM" id="SignalP"/>
    </source>
</evidence>
<protein>
    <submittedName>
        <fullName evidence="2">Uncharacterized protein</fullName>
    </submittedName>
</protein>
<organism evidence="2 3">
    <name type="scientific">Syncephalis pseudoplumigaleata</name>
    <dbReference type="NCBI Taxonomy" id="1712513"/>
    <lineage>
        <taxon>Eukaryota</taxon>
        <taxon>Fungi</taxon>
        <taxon>Fungi incertae sedis</taxon>
        <taxon>Zoopagomycota</taxon>
        <taxon>Zoopagomycotina</taxon>
        <taxon>Zoopagomycetes</taxon>
        <taxon>Zoopagales</taxon>
        <taxon>Piptocephalidaceae</taxon>
        <taxon>Syncephalis</taxon>
    </lineage>
</organism>
<dbReference type="EMBL" id="KZ992095">
    <property type="protein sequence ID" value="RKP22447.1"/>
    <property type="molecule type" value="Genomic_DNA"/>
</dbReference>
<dbReference type="Proteomes" id="UP000278143">
    <property type="component" value="Unassembled WGS sequence"/>
</dbReference>
<evidence type="ECO:0000313" key="2">
    <source>
        <dbReference type="EMBL" id="RKP22447.1"/>
    </source>
</evidence>
<proteinExistence type="predicted"/>
<feature type="chain" id="PRO_5020258151" evidence="1">
    <location>
        <begin position="20"/>
        <end position="202"/>
    </location>
</feature>